<evidence type="ECO:0000313" key="3">
    <source>
        <dbReference type="Proteomes" id="UP000294847"/>
    </source>
</evidence>
<evidence type="ECO:0000256" key="1">
    <source>
        <dbReference type="SAM" id="MobiDB-lite"/>
    </source>
</evidence>
<reference evidence="2 3" key="1">
    <citation type="journal article" date="2019" name="Mol. Biol. Evol.">
        <title>Blast fungal genomes show frequent chromosomal changes, gene gains and losses, and effector gene turnover.</title>
        <authorList>
            <person name="Gomez Luciano L.B."/>
            <person name="Jason Tsai I."/>
            <person name="Chuma I."/>
            <person name="Tosa Y."/>
            <person name="Chen Y.H."/>
            <person name="Li J.Y."/>
            <person name="Li M.Y."/>
            <person name="Jade Lu M.Y."/>
            <person name="Nakayashiki H."/>
            <person name="Li W.H."/>
        </authorList>
    </citation>
    <scope>NUCLEOTIDE SEQUENCE [LARGE SCALE GENOMIC DNA]</scope>
    <source>
        <strain evidence="2">MZ5-1-6</strain>
    </source>
</reference>
<dbReference type="AlphaFoldDB" id="A0A4P7NBS5"/>
<proteinExistence type="predicted"/>
<organism evidence="2 3">
    <name type="scientific">Pyricularia oryzae</name>
    <name type="common">Rice blast fungus</name>
    <name type="synonym">Magnaporthe oryzae</name>
    <dbReference type="NCBI Taxonomy" id="318829"/>
    <lineage>
        <taxon>Eukaryota</taxon>
        <taxon>Fungi</taxon>
        <taxon>Dikarya</taxon>
        <taxon>Ascomycota</taxon>
        <taxon>Pezizomycotina</taxon>
        <taxon>Sordariomycetes</taxon>
        <taxon>Sordariomycetidae</taxon>
        <taxon>Magnaporthales</taxon>
        <taxon>Pyriculariaceae</taxon>
        <taxon>Pyricularia</taxon>
    </lineage>
</organism>
<feature type="region of interest" description="Disordered" evidence="1">
    <location>
        <begin position="49"/>
        <end position="85"/>
    </location>
</feature>
<gene>
    <name evidence="2" type="ORF">PoMZ_03531</name>
</gene>
<evidence type="ECO:0000313" key="2">
    <source>
        <dbReference type="EMBL" id="QBZ58576.1"/>
    </source>
</evidence>
<protein>
    <submittedName>
        <fullName evidence="2">Uncharacterized protein</fullName>
    </submittedName>
</protein>
<accession>A0A4P7NBS5</accession>
<dbReference type="EMBL" id="CP034206">
    <property type="protein sequence ID" value="QBZ58576.1"/>
    <property type="molecule type" value="Genomic_DNA"/>
</dbReference>
<sequence length="99" mass="10861">MGMVKLLLSTAHNPDSAISKVENHYSLTEHAAITQEALHFLGLEQKRKPIGRPGAANCGSSRSDEYKGEPIENRKARPTFVRTAVGRASTMDARATWRA</sequence>
<dbReference type="Proteomes" id="UP000294847">
    <property type="component" value="Chromosome 3"/>
</dbReference>
<name>A0A4P7NBS5_PYROR</name>
<feature type="compositionally biased region" description="Basic and acidic residues" evidence="1">
    <location>
        <begin position="62"/>
        <end position="75"/>
    </location>
</feature>